<evidence type="ECO:0000256" key="2">
    <source>
        <dbReference type="ARBA" id="ARBA00023152"/>
    </source>
</evidence>
<dbReference type="InterPro" id="IPR001345">
    <property type="entry name" value="PG/BPGM_mutase_AS"/>
</dbReference>
<dbReference type="EMBL" id="HBGK01008786">
    <property type="protein sequence ID" value="CAD9275663.1"/>
    <property type="molecule type" value="Transcribed_RNA"/>
</dbReference>
<name>A0A7S1Y2D5_9STRA</name>
<feature type="binding site" evidence="5">
    <location>
        <begin position="173"/>
        <end position="174"/>
    </location>
    <ligand>
        <name>substrate</name>
    </ligand>
</feature>
<evidence type="ECO:0000256" key="6">
    <source>
        <dbReference type="PIRSR" id="PIRSR613078-3"/>
    </source>
</evidence>
<accession>A0A7S1Y2D5</accession>
<evidence type="ECO:0000256" key="8">
    <source>
        <dbReference type="SAM" id="MobiDB-lite"/>
    </source>
</evidence>
<dbReference type="PROSITE" id="PS00175">
    <property type="entry name" value="PG_MUTASE"/>
    <property type="match status" value="1"/>
</dbReference>
<evidence type="ECO:0000256" key="1">
    <source>
        <dbReference type="ARBA" id="ARBA00006717"/>
    </source>
</evidence>
<protein>
    <recommendedName>
        <fullName evidence="7">Phosphoglycerate mutase</fullName>
        <ecNumber evidence="7">5.4.2.11</ecNumber>
    </recommendedName>
</protein>
<evidence type="ECO:0000256" key="5">
    <source>
        <dbReference type="PIRSR" id="PIRSR613078-2"/>
    </source>
</evidence>
<keyword evidence="2 7" id="KW-0324">Glycolysis</keyword>
<dbReference type="AlphaFoldDB" id="A0A7S1Y2D5"/>
<dbReference type="EC" id="5.4.2.11" evidence="7"/>
<dbReference type="GO" id="GO:0004619">
    <property type="term" value="F:phosphoglycerate mutase activity"/>
    <property type="evidence" value="ECO:0007669"/>
    <property type="project" value="UniProtKB-EC"/>
</dbReference>
<feature type="binding site" evidence="5">
    <location>
        <position position="157"/>
    </location>
    <ligand>
        <name>substrate</name>
    </ligand>
</feature>
<feature type="region of interest" description="Disordered" evidence="8">
    <location>
        <begin position="381"/>
        <end position="402"/>
    </location>
</feature>
<proteinExistence type="inferred from homology"/>
<evidence type="ECO:0000256" key="4">
    <source>
        <dbReference type="PIRSR" id="PIRSR613078-1"/>
    </source>
</evidence>
<dbReference type="PANTHER" id="PTHR11931">
    <property type="entry name" value="PHOSPHOGLYCERATE MUTASE"/>
    <property type="match status" value="1"/>
</dbReference>
<feature type="active site" description="Tele-phosphohistidine intermediate" evidence="4">
    <location>
        <position position="68"/>
    </location>
</feature>
<evidence type="ECO:0000256" key="9">
    <source>
        <dbReference type="SAM" id="SignalP"/>
    </source>
</evidence>
<keyword evidence="9" id="KW-0732">Signal</keyword>
<evidence type="ECO:0000256" key="7">
    <source>
        <dbReference type="RuleBase" id="RU004511"/>
    </source>
</evidence>
<dbReference type="Gene3D" id="3.40.50.1240">
    <property type="entry name" value="Phosphoglycerate mutase-like"/>
    <property type="match status" value="1"/>
</dbReference>
<reference evidence="10" key="1">
    <citation type="submission" date="2021-01" db="EMBL/GenBank/DDBJ databases">
        <authorList>
            <person name="Corre E."/>
            <person name="Pelletier E."/>
            <person name="Niang G."/>
            <person name="Scheremetjew M."/>
            <person name="Finn R."/>
            <person name="Kale V."/>
            <person name="Holt S."/>
            <person name="Cochrane G."/>
            <person name="Meng A."/>
            <person name="Brown T."/>
            <person name="Cohen L."/>
        </authorList>
    </citation>
    <scope>NUCLEOTIDE SEQUENCE</scope>
    <source>
        <strain evidence="10">CCMP 410</strain>
    </source>
</reference>
<feature type="binding site" evidence="5">
    <location>
        <position position="119"/>
    </location>
    <ligand>
        <name>substrate</name>
    </ligand>
</feature>
<feature type="site" description="Transition state stabilizer" evidence="6">
    <location>
        <position position="242"/>
    </location>
</feature>
<dbReference type="InterPro" id="IPR005952">
    <property type="entry name" value="Phosphogly_mut1"/>
</dbReference>
<dbReference type="HAMAP" id="MF_01039">
    <property type="entry name" value="PGAM_GpmA"/>
    <property type="match status" value="1"/>
</dbReference>
<feature type="binding site" evidence="5">
    <location>
        <begin position="80"/>
        <end position="81"/>
    </location>
    <ligand>
        <name>substrate</name>
    </ligand>
</feature>
<organism evidence="10">
    <name type="scientific">Grammatophora oceanica</name>
    <dbReference type="NCBI Taxonomy" id="210454"/>
    <lineage>
        <taxon>Eukaryota</taxon>
        <taxon>Sar</taxon>
        <taxon>Stramenopiles</taxon>
        <taxon>Ochrophyta</taxon>
        <taxon>Bacillariophyta</taxon>
        <taxon>Fragilariophyceae</taxon>
        <taxon>Fragilariophycidae</taxon>
        <taxon>Rhabdonematales</taxon>
        <taxon>Grammatophoraceae</taxon>
        <taxon>Grammatophora</taxon>
    </lineage>
</organism>
<feature type="signal peptide" evidence="9">
    <location>
        <begin position="1"/>
        <end position="20"/>
    </location>
</feature>
<dbReference type="InterPro" id="IPR013078">
    <property type="entry name" value="His_Pase_superF_clade-1"/>
</dbReference>
<dbReference type="Pfam" id="PF00300">
    <property type="entry name" value="His_Phos_1"/>
    <property type="match status" value="2"/>
</dbReference>
<dbReference type="SMART" id="SM00855">
    <property type="entry name" value="PGAM"/>
    <property type="match status" value="1"/>
</dbReference>
<evidence type="ECO:0000313" key="10">
    <source>
        <dbReference type="EMBL" id="CAD9275663.1"/>
    </source>
</evidence>
<dbReference type="GO" id="GO:0006096">
    <property type="term" value="P:glycolytic process"/>
    <property type="evidence" value="ECO:0007669"/>
    <property type="project" value="UniProtKB-KW"/>
</dbReference>
<sequence length="402" mass="45542">MRDLLFLLSSMICLLRSSRSFAPRRVVVEQHQGQRALSSSSRALEAFRTTTTLEPVPPNLHRVVLMRHGESEFNNANVFTGWCDVALTQRGVVEAMEAGQVFASHGQTFRKCYASVLTRSIVTAHRALEAAGISYTPIEYDWRLNERHYGALQGLSKERTADRLGKARVMKWRRSYEARPPIMTEEHPHYNIIHTDARYQDLERIPLGESLEDTQIRCVEAWNNILDDISTAGASSSLLVAHANTLRALVMHLDDIPADQIEGLNIPTAIPFYYDIDIESGKVVNADNYEDDFVKVKDKDALGNFRGVYISDERKKRSFLERRRAANDPWLWALHDHQVGREMLVPEQKEGAAEDEPEGLNGIEEEAARNTELFSSALKKMTKDQEKVIQPEPSLDSIVNGQ</sequence>
<dbReference type="NCBIfam" id="TIGR01258">
    <property type="entry name" value="pgm_1"/>
    <property type="match status" value="1"/>
</dbReference>
<feature type="chain" id="PRO_5030825659" description="Phosphoglycerate mutase" evidence="9">
    <location>
        <begin position="21"/>
        <end position="402"/>
    </location>
</feature>
<feature type="active site" description="Proton donor/acceptor" evidence="4">
    <location>
        <position position="146"/>
    </location>
</feature>
<dbReference type="SUPFAM" id="SSF53254">
    <property type="entry name" value="Phosphoglycerate mutase-like"/>
    <property type="match status" value="1"/>
</dbReference>
<comment type="similarity">
    <text evidence="1 7">Belongs to the phosphoglycerate mutase family. BPG-dependent PGAM subfamily.</text>
</comment>
<keyword evidence="3 7" id="KW-0413">Isomerase</keyword>
<feature type="binding site" evidence="5">
    <location>
        <begin position="67"/>
        <end position="74"/>
    </location>
    <ligand>
        <name>substrate</name>
    </ligand>
</feature>
<feature type="binding site" evidence="5">
    <location>
        <begin position="146"/>
        <end position="149"/>
    </location>
    <ligand>
        <name>substrate</name>
    </ligand>
</feature>
<dbReference type="CDD" id="cd07067">
    <property type="entry name" value="HP_PGM_like"/>
    <property type="match status" value="1"/>
</dbReference>
<evidence type="ECO:0000256" key="3">
    <source>
        <dbReference type="ARBA" id="ARBA00023235"/>
    </source>
</evidence>
<comment type="catalytic activity">
    <reaction evidence="7">
        <text>(2R)-2-phosphoglycerate = (2R)-3-phosphoglycerate</text>
        <dbReference type="Rhea" id="RHEA:15901"/>
        <dbReference type="ChEBI" id="CHEBI:58272"/>
        <dbReference type="ChEBI" id="CHEBI:58289"/>
        <dbReference type="EC" id="5.4.2.11"/>
    </reaction>
</comment>
<dbReference type="InterPro" id="IPR029033">
    <property type="entry name" value="His_PPase_superfam"/>
</dbReference>
<gene>
    <name evidence="10" type="ORF">GOCE00092_LOCUS4571</name>
</gene>